<dbReference type="InterPro" id="IPR035906">
    <property type="entry name" value="MetI-like_sf"/>
</dbReference>
<evidence type="ECO:0000256" key="1">
    <source>
        <dbReference type="ARBA" id="ARBA00004651"/>
    </source>
</evidence>
<evidence type="ECO:0000256" key="7">
    <source>
        <dbReference type="RuleBase" id="RU363032"/>
    </source>
</evidence>
<dbReference type="KEGG" id="vpy:HZI73_15865"/>
<comment type="subcellular location">
    <subcellularLocation>
        <location evidence="1 7">Cell membrane</location>
        <topology evidence="1 7">Multi-pass membrane protein</topology>
    </subcellularLocation>
</comment>
<dbReference type="AlphaFoldDB" id="A0A8J8ML00"/>
<dbReference type="RefSeq" id="WP_212694361.1">
    <property type="nucleotide sequence ID" value="NZ_CP058649.1"/>
</dbReference>
<keyword evidence="10" id="KW-1185">Reference proteome</keyword>
<keyword evidence="4 7" id="KW-0812">Transmembrane</keyword>
<dbReference type="GO" id="GO:0005886">
    <property type="term" value="C:plasma membrane"/>
    <property type="evidence" value="ECO:0007669"/>
    <property type="project" value="UniProtKB-SubCell"/>
</dbReference>
<feature type="transmembrane region" description="Helical" evidence="7">
    <location>
        <begin position="96"/>
        <end position="115"/>
    </location>
</feature>
<dbReference type="EMBL" id="CP058649">
    <property type="protein sequence ID" value="QUI23675.1"/>
    <property type="molecule type" value="Genomic_DNA"/>
</dbReference>
<evidence type="ECO:0000256" key="6">
    <source>
        <dbReference type="ARBA" id="ARBA00023136"/>
    </source>
</evidence>
<organism evidence="9 10">
    <name type="scientific">Vallitalea pronyensis</name>
    <dbReference type="NCBI Taxonomy" id="1348613"/>
    <lineage>
        <taxon>Bacteria</taxon>
        <taxon>Bacillati</taxon>
        <taxon>Bacillota</taxon>
        <taxon>Clostridia</taxon>
        <taxon>Lachnospirales</taxon>
        <taxon>Vallitaleaceae</taxon>
        <taxon>Vallitalea</taxon>
    </lineage>
</organism>
<dbReference type="Gene3D" id="1.10.3720.10">
    <property type="entry name" value="MetI-like"/>
    <property type="match status" value="1"/>
</dbReference>
<dbReference type="GO" id="GO:0055085">
    <property type="term" value="P:transmembrane transport"/>
    <property type="evidence" value="ECO:0007669"/>
    <property type="project" value="InterPro"/>
</dbReference>
<comment type="similarity">
    <text evidence="7">Belongs to the binding-protein-dependent transport system permease family.</text>
</comment>
<evidence type="ECO:0000256" key="5">
    <source>
        <dbReference type="ARBA" id="ARBA00022989"/>
    </source>
</evidence>
<name>A0A8J8ML00_9FIRM</name>
<keyword evidence="2 7" id="KW-0813">Transport</keyword>
<dbReference type="Pfam" id="PF00528">
    <property type="entry name" value="BPD_transp_1"/>
    <property type="match status" value="1"/>
</dbReference>
<sequence length="271" mass="30215">MKQKILKNMILIMYGLGIILPISIVVLATFKDAAELYQNIGGLPKSFNLDNYITIFIEDNFLIYFLNSIQTTLSSVFFTLLFGSFAAYFVIRSNKIIGGIIFALFTAGLMMPPQVNMIPLYNLITDLGLKNKLTGLVIVNIAATLPVVVLILTGFMRSIHRDLFAAAKVDGASEWKIYSRIVMPLSLPSLSAAGIFLFVIHWNDLLYPLLFITKKSKKTITLALLDFQGQYIIDYQMLFTGVVIASLPMVLMYVFFQRYFVAGMSAGAVKG</sequence>
<dbReference type="PANTHER" id="PTHR43744:SF12">
    <property type="entry name" value="ABC TRANSPORTER PERMEASE PROTEIN MG189-RELATED"/>
    <property type="match status" value="1"/>
</dbReference>
<evidence type="ECO:0000313" key="10">
    <source>
        <dbReference type="Proteomes" id="UP000683246"/>
    </source>
</evidence>
<dbReference type="CDD" id="cd06261">
    <property type="entry name" value="TM_PBP2"/>
    <property type="match status" value="1"/>
</dbReference>
<keyword evidence="3" id="KW-1003">Cell membrane</keyword>
<accession>A0A8J8ML00</accession>
<dbReference type="PANTHER" id="PTHR43744">
    <property type="entry name" value="ABC TRANSPORTER PERMEASE PROTEIN MG189-RELATED-RELATED"/>
    <property type="match status" value="1"/>
</dbReference>
<feature type="transmembrane region" description="Helical" evidence="7">
    <location>
        <begin position="12"/>
        <end position="30"/>
    </location>
</feature>
<keyword evidence="5 7" id="KW-1133">Transmembrane helix</keyword>
<dbReference type="SUPFAM" id="SSF161098">
    <property type="entry name" value="MetI-like"/>
    <property type="match status" value="1"/>
</dbReference>
<evidence type="ECO:0000256" key="3">
    <source>
        <dbReference type="ARBA" id="ARBA00022475"/>
    </source>
</evidence>
<proteinExistence type="inferred from homology"/>
<reference evidence="9" key="1">
    <citation type="submission" date="2020-07" db="EMBL/GenBank/DDBJ databases">
        <title>Vallitalea pronyensis genome.</title>
        <authorList>
            <person name="Postec A."/>
        </authorList>
    </citation>
    <scope>NUCLEOTIDE SEQUENCE</scope>
    <source>
        <strain evidence="9">FatNI3</strain>
    </source>
</reference>
<evidence type="ECO:0000259" key="8">
    <source>
        <dbReference type="PROSITE" id="PS50928"/>
    </source>
</evidence>
<evidence type="ECO:0000256" key="2">
    <source>
        <dbReference type="ARBA" id="ARBA00022448"/>
    </source>
</evidence>
<protein>
    <submittedName>
        <fullName evidence="9">Carbohydrate ABC transporter permease</fullName>
    </submittedName>
</protein>
<dbReference type="PROSITE" id="PS50928">
    <property type="entry name" value="ABC_TM1"/>
    <property type="match status" value="1"/>
</dbReference>
<feature type="transmembrane region" description="Helical" evidence="7">
    <location>
        <begin position="177"/>
        <end position="200"/>
    </location>
</feature>
<feature type="transmembrane region" description="Helical" evidence="7">
    <location>
        <begin position="61"/>
        <end position="89"/>
    </location>
</feature>
<evidence type="ECO:0000313" key="9">
    <source>
        <dbReference type="EMBL" id="QUI23675.1"/>
    </source>
</evidence>
<keyword evidence="6 7" id="KW-0472">Membrane</keyword>
<evidence type="ECO:0000256" key="4">
    <source>
        <dbReference type="ARBA" id="ARBA00022692"/>
    </source>
</evidence>
<gene>
    <name evidence="9" type="ORF">HZI73_15865</name>
</gene>
<feature type="transmembrane region" description="Helical" evidence="7">
    <location>
        <begin position="235"/>
        <end position="256"/>
    </location>
</feature>
<feature type="transmembrane region" description="Helical" evidence="7">
    <location>
        <begin position="135"/>
        <end position="156"/>
    </location>
</feature>
<dbReference type="InterPro" id="IPR000515">
    <property type="entry name" value="MetI-like"/>
</dbReference>
<dbReference type="Proteomes" id="UP000683246">
    <property type="component" value="Chromosome"/>
</dbReference>
<feature type="domain" description="ABC transmembrane type-1" evidence="8">
    <location>
        <begin position="65"/>
        <end position="256"/>
    </location>
</feature>